<dbReference type="Proteomes" id="UP000199017">
    <property type="component" value="Unassembled WGS sequence"/>
</dbReference>
<evidence type="ECO:0008006" key="3">
    <source>
        <dbReference type="Google" id="ProtNLM"/>
    </source>
</evidence>
<keyword evidence="2" id="KW-1185">Reference proteome</keyword>
<proteinExistence type="predicted"/>
<dbReference type="InterPro" id="IPR036237">
    <property type="entry name" value="Xyl_isomerase-like_sf"/>
</dbReference>
<organism evidence="1 2">
    <name type="scientific">Alteribacillus bidgolensis</name>
    <dbReference type="NCBI Taxonomy" id="930129"/>
    <lineage>
        <taxon>Bacteria</taxon>
        <taxon>Bacillati</taxon>
        <taxon>Bacillota</taxon>
        <taxon>Bacilli</taxon>
        <taxon>Bacillales</taxon>
        <taxon>Bacillaceae</taxon>
        <taxon>Alteribacillus</taxon>
    </lineage>
</organism>
<protein>
    <recommendedName>
        <fullName evidence="3">Sugar phosphate isomerase/epimerase</fullName>
    </recommendedName>
</protein>
<reference evidence="1 2" key="1">
    <citation type="submission" date="2016-10" db="EMBL/GenBank/DDBJ databases">
        <authorList>
            <person name="de Groot N.N."/>
        </authorList>
    </citation>
    <scope>NUCLEOTIDE SEQUENCE [LARGE SCALE GENOMIC DNA]</scope>
    <source>
        <strain evidence="2">P4B,CCM 7963,CECT 7998,DSM 25260,IBRC-M 10614,KCTC 13821</strain>
    </source>
</reference>
<dbReference type="Gene3D" id="3.20.20.150">
    <property type="entry name" value="Divalent-metal-dependent TIM barrel enzymes"/>
    <property type="match status" value="1"/>
</dbReference>
<sequence>MSLVTSLDYMSFEKMINTAEAAGCEVLEFATGNWSEAPHLNVDELLNSSIQRERFLDELKKRGLKMEALNCSGNQLAPNDSGRHHQLGVEKNSVLQNFYA</sequence>
<dbReference type="STRING" id="930129.SAMN05216352_107105"/>
<dbReference type="AlphaFoldDB" id="A0A1G8K8E1"/>
<gene>
    <name evidence="1" type="ORF">SAMN05216352_107105</name>
</gene>
<dbReference type="SUPFAM" id="SSF51658">
    <property type="entry name" value="Xylose isomerase-like"/>
    <property type="match status" value="1"/>
</dbReference>
<dbReference type="EMBL" id="FNDU01000007">
    <property type="protein sequence ID" value="SDI39629.1"/>
    <property type="molecule type" value="Genomic_DNA"/>
</dbReference>
<name>A0A1G8K8E1_9BACI</name>
<evidence type="ECO:0000313" key="1">
    <source>
        <dbReference type="EMBL" id="SDI39629.1"/>
    </source>
</evidence>
<evidence type="ECO:0000313" key="2">
    <source>
        <dbReference type="Proteomes" id="UP000199017"/>
    </source>
</evidence>
<accession>A0A1G8K8E1</accession>